<feature type="region of interest" description="Disordered" evidence="1">
    <location>
        <begin position="120"/>
        <end position="184"/>
    </location>
</feature>
<name>A0A8H3TP61_9TREE</name>
<reference evidence="2" key="1">
    <citation type="submission" date="2020-07" db="EMBL/GenBank/DDBJ databases">
        <title>Draft Genome Sequence of a Deep-Sea Yeast, Naganishia (Cryptococcus) liquefaciens strain N6.</title>
        <authorList>
            <person name="Han Y.W."/>
            <person name="Kajitani R."/>
            <person name="Morimoto H."/>
            <person name="Parhat M."/>
            <person name="Tsubouchi H."/>
            <person name="Bakenova O."/>
            <person name="Ogata M."/>
            <person name="Argunhan B."/>
            <person name="Aoki R."/>
            <person name="Kajiwara S."/>
            <person name="Itoh T."/>
            <person name="Iwasaki H."/>
        </authorList>
    </citation>
    <scope>NUCLEOTIDE SEQUENCE</scope>
    <source>
        <strain evidence="2">N6</strain>
    </source>
</reference>
<keyword evidence="3" id="KW-1185">Reference proteome</keyword>
<organism evidence="2 3">
    <name type="scientific">Naganishia liquefaciens</name>
    <dbReference type="NCBI Taxonomy" id="104408"/>
    <lineage>
        <taxon>Eukaryota</taxon>
        <taxon>Fungi</taxon>
        <taxon>Dikarya</taxon>
        <taxon>Basidiomycota</taxon>
        <taxon>Agaricomycotina</taxon>
        <taxon>Tremellomycetes</taxon>
        <taxon>Filobasidiales</taxon>
        <taxon>Filobasidiaceae</taxon>
        <taxon>Naganishia</taxon>
    </lineage>
</organism>
<accession>A0A8H3TP61</accession>
<gene>
    <name evidence="2" type="ORF">NliqN6_0780</name>
</gene>
<sequence>MEVPSSNSNVDPLQIRITPAGKIYTYVRHALDHLNEHPEQPVELHTRLLLPSDAAKPLQPIIPHKCSGQSEEPSSSILPCTTTIPRLISVIEIVKREYLLLNSRKGKGLWQYNHSSSYTRQEVNAWEEQQRQRKVAGASAKKGKGKAATKASKEGGSKSSVTIAGQPGNTQEPQVPRAESANDNARGDQVLQDLLTGAKHPKMSHAPYMSVILSTRPLPHLLAKDAISYQPVKPLGKKRRRKALTTAERKLKKAKAALEGNTEGDDESEEEEEELEQSEEPEELETLEVPDSQVDESMEVVESLPKPTKKHKGNH</sequence>
<feature type="region of interest" description="Disordered" evidence="1">
    <location>
        <begin position="233"/>
        <end position="315"/>
    </location>
</feature>
<feature type="compositionally biased region" description="Polar residues" evidence="1">
    <location>
        <begin position="161"/>
        <end position="173"/>
    </location>
</feature>
<evidence type="ECO:0000313" key="2">
    <source>
        <dbReference type="EMBL" id="GHJ84378.1"/>
    </source>
</evidence>
<protein>
    <submittedName>
        <fullName evidence="2">Uncharacterized protein</fullName>
    </submittedName>
</protein>
<dbReference type="AlphaFoldDB" id="A0A8H3TP61"/>
<evidence type="ECO:0000256" key="1">
    <source>
        <dbReference type="SAM" id="MobiDB-lite"/>
    </source>
</evidence>
<feature type="compositionally biased region" description="Acidic residues" evidence="1">
    <location>
        <begin position="262"/>
        <end position="299"/>
    </location>
</feature>
<dbReference type="EMBL" id="BLZA01000007">
    <property type="protein sequence ID" value="GHJ84378.1"/>
    <property type="molecule type" value="Genomic_DNA"/>
</dbReference>
<dbReference type="OrthoDB" id="424402at2759"/>
<proteinExistence type="predicted"/>
<evidence type="ECO:0000313" key="3">
    <source>
        <dbReference type="Proteomes" id="UP000620104"/>
    </source>
</evidence>
<dbReference type="Proteomes" id="UP000620104">
    <property type="component" value="Unassembled WGS sequence"/>
</dbReference>
<comment type="caution">
    <text evidence="2">The sequence shown here is derived from an EMBL/GenBank/DDBJ whole genome shotgun (WGS) entry which is preliminary data.</text>
</comment>